<comment type="caution">
    <text evidence="1">The sequence shown here is derived from an EMBL/GenBank/DDBJ whole genome shotgun (WGS) entry which is preliminary data.</text>
</comment>
<organism evidence="1 2">
    <name type="scientific">Adonisia turfae CCMR0081</name>
    <dbReference type="NCBI Taxonomy" id="2292702"/>
    <lineage>
        <taxon>Bacteria</taxon>
        <taxon>Bacillati</taxon>
        <taxon>Cyanobacteriota</taxon>
        <taxon>Adonisia</taxon>
        <taxon>Adonisia turfae</taxon>
    </lineage>
</organism>
<dbReference type="EMBL" id="QXHD01000004">
    <property type="protein sequence ID" value="NEZ60606.1"/>
    <property type="molecule type" value="Genomic_DNA"/>
</dbReference>
<proteinExistence type="predicted"/>
<gene>
    <name evidence="1" type="ORF">DXZ20_34200</name>
</gene>
<reference evidence="1 2" key="1">
    <citation type="journal article" date="2020" name="Microb. Ecol.">
        <title>Ecogenomics of the Marine Benthic Filamentous Cyanobacterium Adonisia.</title>
        <authorList>
            <person name="Walter J.M."/>
            <person name="Coutinho F.H."/>
            <person name="Leomil L."/>
            <person name="Hargreaves P.I."/>
            <person name="Campeao M.E."/>
            <person name="Vieira V.V."/>
            <person name="Silva B.S."/>
            <person name="Fistarol G.O."/>
            <person name="Salomon P.S."/>
            <person name="Sawabe T."/>
            <person name="Mino S."/>
            <person name="Hosokawa M."/>
            <person name="Miyashita H."/>
            <person name="Maruyama F."/>
            <person name="van Verk M.C."/>
            <person name="Dutilh B.E."/>
            <person name="Thompson C.C."/>
            <person name="Thompson F.L."/>
        </authorList>
    </citation>
    <scope>NUCLEOTIDE SEQUENCE [LARGE SCALE GENOMIC DNA]</scope>
    <source>
        <strain evidence="1 2">CCMR0081</strain>
    </source>
</reference>
<dbReference type="InterPro" id="IPR015068">
    <property type="entry name" value="DUF1877"/>
</dbReference>
<evidence type="ECO:0000313" key="1">
    <source>
        <dbReference type="EMBL" id="NEZ60606.1"/>
    </source>
</evidence>
<name>A0A6M0RWV0_9CYAN</name>
<dbReference type="Pfam" id="PF08974">
    <property type="entry name" value="DUF1877"/>
    <property type="match status" value="1"/>
</dbReference>
<evidence type="ECO:0000313" key="2">
    <source>
        <dbReference type="Proteomes" id="UP000481033"/>
    </source>
</evidence>
<dbReference type="Gene3D" id="3.40.1760.10">
    <property type="entry name" value="YfbM-like super family"/>
    <property type="match status" value="1"/>
</dbReference>
<dbReference type="SUPFAM" id="SSF111069">
    <property type="entry name" value="Hypothetical protein yfbM"/>
    <property type="match status" value="1"/>
</dbReference>
<dbReference type="Proteomes" id="UP000481033">
    <property type="component" value="Unassembled WGS sequence"/>
</dbReference>
<keyword evidence="2" id="KW-1185">Reference proteome</keyword>
<protein>
    <submittedName>
        <fullName evidence="1">DUF1877 family protein</fullName>
    </submittedName>
</protein>
<sequence length="226" mass="26297">MSHSIVKQAIPIELLEQIRSNEKLQILIKEIWSYGSGMFLWFNALPTSDPDYFREPTIDVFIQDYEEDYEAFNGSEDKRLFPFTPGKDLNTYCDLLEQLLEQFKAEDPLLAQRKIYFGTRIDRLVHSCLLKVLEIKFPLNTQLADLAIWGGEHINSSNLRYLTSGQVKEIAQILCKIRVDELLHHFDTSVYAPEDWLEDCRKASQEFKRCFAEAAEKEQVILATII</sequence>
<accession>A0A6M0RWV0</accession>
<dbReference type="RefSeq" id="WP_163703020.1">
    <property type="nucleotide sequence ID" value="NZ_QXHD01000004.1"/>
</dbReference>
<dbReference type="InterPro" id="IPR035944">
    <property type="entry name" value="YfbM-like_sf"/>
</dbReference>
<dbReference type="AlphaFoldDB" id="A0A6M0RWV0"/>